<protein>
    <recommendedName>
        <fullName evidence="9">SRP54-type proteins GTP-binding domain-containing protein</fullName>
    </recommendedName>
</protein>
<dbReference type="InterPro" id="IPR036225">
    <property type="entry name" value="SRP/SRP_N"/>
</dbReference>
<proteinExistence type="inferred from homology"/>
<keyword evidence="3" id="KW-0547">Nucleotide-binding</keyword>
<feature type="domain" description="SRP54-type proteins GTP-binding" evidence="9">
    <location>
        <begin position="462"/>
        <end position="475"/>
    </location>
</feature>
<evidence type="ECO:0000256" key="1">
    <source>
        <dbReference type="ARBA" id="ARBA00004397"/>
    </source>
</evidence>
<dbReference type="SUPFAM" id="SSF52540">
    <property type="entry name" value="P-loop containing nucleoside triphosphate hydrolases"/>
    <property type="match status" value="1"/>
</dbReference>
<comment type="similarity">
    <text evidence="2">Belongs to the GTP-binding SRP family.</text>
</comment>
<dbReference type="GO" id="GO:0003924">
    <property type="term" value="F:GTPase activity"/>
    <property type="evidence" value="ECO:0007669"/>
    <property type="project" value="TreeGrafter"/>
</dbReference>
<name>A0A7S3FR48_9SPIT</name>
<dbReference type="GO" id="GO:0005789">
    <property type="term" value="C:endoplasmic reticulum membrane"/>
    <property type="evidence" value="ECO:0007669"/>
    <property type="project" value="UniProtKB-SubCell"/>
</dbReference>
<dbReference type="SMART" id="SM00382">
    <property type="entry name" value="AAA"/>
    <property type="match status" value="1"/>
</dbReference>
<keyword evidence="5" id="KW-0342">GTP-binding</keyword>
<dbReference type="Gene3D" id="1.20.120.140">
    <property type="entry name" value="Signal recognition particle SRP54, nucleotide-binding domain"/>
    <property type="match status" value="1"/>
</dbReference>
<keyword evidence="4" id="KW-0256">Endoplasmic reticulum</keyword>
<evidence type="ECO:0000256" key="8">
    <source>
        <dbReference type="SAM" id="MobiDB-lite"/>
    </source>
</evidence>
<dbReference type="InterPro" id="IPR003593">
    <property type="entry name" value="AAA+_ATPase"/>
</dbReference>
<dbReference type="PANTHER" id="PTHR43134:SF1">
    <property type="entry name" value="SIGNAL RECOGNITION PARTICLE RECEPTOR SUBUNIT ALPHA"/>
    <property type="match status" value="1"/>
</dbReference>
<dbReference type="Pfam" id="PF00448">
    <property type="entry name" value="SRP54"/>
    <property type="match status" value="1"/>
</dbReference>
<accession>A0A7S3FR48</accession>
<feature type="region of interest" description="Disordered" evidence="8">
    <location>
        <begin position="1"/>
        <end position="98"/>
    </location>
</feature>
<dbReference type="SMART" id="SM00962">
    <property type="entry name" value="SRP54"/>
    <property type="match status" value="1"/>
</dbReference>
<dbReference type="InterPro" id="IPR027417">
    <property type="entry name" value="P-loop_NTPase"/>
</dbReference>
<dbReference type="CDD" id="cd17876">
    <property type="entry name" value="SRalpha_C"/>
    <property type="match status" value="1"/>
</dbReference>
<feature type="compositionally biased region" description="Polar residues" evidence="8">
    <location>
        <begin position="47"/>
        <end position="75"/>
    </location>
</feature>
<evidence type="ECO:0000313" key="10">
    <source>
        <dbReference type="EMBL" id="CAE0228236.1"/>
    </source>
</evidence>
<gene>
    <name evidence="10" type="ORF">SRAS04492_LOCUS19</name>
</gene>
<sequence length="489" mass="53973">MSMGKSQSFNQFSKKKKKKNQTQANDHRENSSEDPAEDGGAVDSVTAARQQLRQSNSLKSGGRSSKNKQSASKVESQGVDYDSDEAEREYQRQRQFMMGPKKFVDEKDMKEVDLSVPTTADSMQQDIEEKRREFLGGDDDDLKHLGFCDSDEEIDFSNFKSLNQMKKDGEADEEETVSLFGRLTSAIKNVTGNKVLTKLDIQPILSEFSNSLTDKNVSVEIAQEICKQVEESLVGVKTASFTSIKTTVQKALVESIQKLLTPKRNIDILKEAVTAKKRGQVYSIVFIGVNGVGKSTSLAKTAYYLKTKGNLRVMLAGCDNFRSGAIEQLQTHASCLDVPLYQKGYKDDPAIIAKEALQDAKSKGFDVVLIDTAGRMQGNEGLMRALAKLVQLNKPDTVLFVGEALVGNDSIDQLTKFNQSLIDFAAHDNNPRVIDGIIMTKFDTVDEKVGTALNMVYSTGKPIVFVGVGQKYPHLKKLNVQTVITALMS</sequence>
<keyword evidence="6" id="KW-0472">Membrane</keyword>
<dbReference type="SUPFAM" id="SSF47364">
    <property type="entry name" value="Domain of the SRP/SRP receptor G-proteins"/>
    <property type="match status" value="1"/>
</dbReference>
<evidence type="ECO:0000259" key="9">
    <source>
        <dbReference type="PROSITE" id="PS00300"/>
    </source>
</evidence>
<organism evidence="10">
    <name type="scientific">Strombidium rassoulzadegani</name>
    <dbReference type="NCBI Taxonomy" id="1082188"/>
    <lineage>
        <taxon>Eukaryota</taxon>
        <taxon>Sar</taxon>
        <taxon>Alveolata</taxon>
        <taxon>Ciliophora</taxon>
        <taxon>Intramacronucleata</taxon>
        <taxon>Spirotrichea</taxon>
        <taxon>Oligotrichia</taxon>
        <taxon>Strombidiidae</taxon>
        <taxon>Strombidium</taxon>
    </lineage>
</organism>
<dbReference type="AlphaFoldDB" id="A0A7S3FR48"/>
<evidence type="ECO:0000256" key="2">
    <source>
        <dbReference type="ARBA" id="ARBA00008531"/>
    </source>
</evidence>
<dbReference type="GO" id="GO:0006614">
    <property type="term" value="P:SRP-dependent cotranslational protein targeting to membrane"/>
    <property type="evidence" value="ECO:0007669"/>
    <property type="project" value="InterPro"/>
</dbReference>
<dbReference type="PROSITE" id="PS00300">
    <property type="entry name" value="SRP54"/>
    <property type="match status" value="1"/>
</dbReference>
<dbReference type="GO" id="GO:0005525">
    <property type="term" value="F:GTP binding"/>
    <property type="evidence" value="ECO:0007669"/>
    <property type="project" value="UniProtKB-KW"/>
</dbReference>
<dbReference type="Gene3D" id="3.40.50.300">
    <property type="entry name" value="P-loop containing nucleotide triphosphate hydrolases"/>
    <property type="match status" value="1"/>
</dbReference>
<keyword evidence="7" id="KW-0675">Receptor</keyword>
<dbReference type="EMBL" id="HBIA01000031">
    <property type="protein sequence ID" value="CAE0228236.1"/>
    <property type="molecule type" value="Transcribed_RNA"/>
</dbReference>
<dbReference type="FunFam" id="3.40.50.300:FF:000188">
    <property type="entry name" value="signal recognition particle receptor subunit alpha"/>
    <property type="match status" value="1"/>
</dbReference>
<dbReference type="InterPro" id="IPR013822">
    <property type="entry name" value="Signal_recog_particl_SRP54_hlx"/>
</dbReference>
<dbReference type="InterPro" id="IPR042101">
    <property type="entry name" value="SRP54_N_sf"/>
</dbReference>
<comment type="subcellular location">
    <subcellularLocation>
        <location evidence="1">Endoplasmic reticulum membrane</location>
        <topology evidence="1">Peripheral membrane protein</topology>
        <orientation evidence="1">Cytoplasmic side</orientation>
    </subcellularLocation>
</comment>
<dbReference type="InterPro" id="IPR000897">
    <property type="entry name" value="SRP54_GTPase_dom"/>
</dbReference>
<evidence type="ECO:0000256" key="3">
    <source>
        <dbReference type="ARBA" id="ARBA00022741"/>
    </source>
</evidence>
<reference evidence="10" key="1">
    <citation type="submission" date="2021-01" db="EMBL/GenBank/DDBJ databases">
        <authorList>
            <person name="Corre E."/>
            <person name="Pelletier E."/>
            <person name="Niang G."/>
            <person name="Scheremetjew M."/>
            <person name="Finn R."/>
            <person name="Kale V."/>
            <person name="Holt S."/>
            <person name="Cochrane G."/>
            <person name="Meng A."/>
            <person name="Brown T."/>
            <person name="Cohen L."/>
        </authorList>
    </citation>
    <scope>NUCLEOTIDE SEQUENCE</scope>
    <source>
        <strain evidence="10">Ras09</strain>
    </source>
</reference>
<feature type="compositionally biased region" description="Low complexity" evidence="8">
    <location>
        <begin position="1"/>
        <end position="12"/>
    </location>
</feature>
<dbReference type="PANTHER" id="PTHR43134">
    <property type="entry name" value="SIGNAL RECOGNITION PARTICLE RECEPTOR SUBUNIT ALPHA"/>
    <property type="match status" value="1"/>
</dbReference>
<evidence type="ECO:0000256" key="6">
    <source>
        <dbReference type="ARBA" id="ARBA00023136"/>
    </source>
</evidence>
<evidence type="ECO:0000256" key="4">
    <source>
        <dbReference type="ARBA" id="ARBA00022824"/>
    </source>
</evidence>
<evidence type="ECO:0000256" key="7">
    <source>
        <dbReference type="ARBA" id="ARBA00023170"/>
    </source>
</evidence>
<dbReference type="GO" id="GO:0005047">
    <property type="term" value="F:signal recognition particle binding"/>
    <property type="evidence" value="ECO:0007669"/>
    <property type="project" value="TreeGrafter"/>
</dbReference>
<evidence type="ECO:0000256" key="5">
    <source>
        <dbReference type="ARBA" id="ARBA00023134"/>
    </source>
</evidence>
<dbReference type="Pfam" id="PF02881">
    <property type="entry name" value="SRP54_N"/>
    <property type="match status" value="1"/>
</dbReference>
<dbReference type="SMART" id="SM00963">
    <property type="entry name" value="SRP54_N"/>
    <property type="match status" value="1"/>
</dbReference>